<protein>
    <recommendedName>
        <fullName evidence="10">RHD domain-containing protein</fullName>
    </recommendedName>
</protein>
<dbReference type="PROSITE" id="PS50254">
    <property type="entry name" value="REL_2"/>
    <property type="match status" value="1"/>
</dbReference>
<dbReference type="PANTHER" id="PTHR12533:SF4">
    <property type="entry name" value="NUCLEAR FACTOR OF ACTIVATED T-CELLS, CYTOPLASMIC 2"/>
    <property type="match status" value="1"/>
</dbReference>
<feature type="compositionally biased region" description="Polar residues" evidence="9">
    <location>
        <begin position="897"/>
        <end position="916"/>
    </location>
</feature>
<dbReference type="InterPro" id="IPR008366">
    <property type="entry name" value="NFAT"/>
</dbReference>
<dbReference type="PANTHER" id="PTHR12533">
    <property type="entry name" value="NFAT"/>
    <property type="match status" value="1"/>
</dbReference>
<dbReference type="SMART" id="SM00429">
    <property type="entry name" value="IPT"/>
    <property type="match status" value="1"/>
</dbReference>
<dbReference type="InterPro" id="IPR011539">
    <property type="entry name" value="RHD_DNA_bind_dom"/>
</dbReference>
<dbReference type="InterPro" id="IPR002909">
    <property type="entry name" value="IPT_dom"/>
</dbReference>
<feature type="compositionally biased region" description="Polar residues" evidence="9">
    <location>
        <begin position="276"/>
        <end position="286"/>
    </location>
</feature>
<comment type="caution">
    <text evidence="11">The sequence shown here is derived from an EMBL/GenBank/DDBJ whole genome shotgun (WGS) entry which is preliminary data.</text>
</comment>
<evidence type="ECO:0000256" key="7">
    <source>
        <dbReference type="ARBA" id="ARBA00023163"/>
    </source>
</evidence>
<feature type="compositionally biased region" description="Low complexity" evidence="9">
    <location>
        <begin position="370"/>
        <end position="385"/>
    </location>
</feature>
<feature type="region of interest" description="Disordered" evidence="9">
    <location>
        <begin position="401"/>
        <end position="420"/>
    </location>
</feature>
<evidence type="ECO:0000256" key="5">
    <source>
        <dbReference type="ARBA" id="ARBA00023015"/>
    </source>
</evidence>
<sequence length="1096" mass="120606">MKACVRLDAFQRTQSARAALHSFECLNNSCAPLSERSRRNALAQRPETSWIPECALCRKALSLRDGAAPGFHGRAHKQEETLRESRYFTALAHYKHPEPGKEAALDTQVNPRSRQRELHYYRAPSFCTYNGRVLETDALPQHEVDGSRLRQMSSFYGDKAAIGLAEELSQVHCQDELEFDYLFEYGSTTGLQDEQSLSSHKDLISSPYPVEESQAYGIKPCAASFADLGAEGLSGYEHLDPKGFLENARPGGQALSPRIEITPSREHYSHGRDSLQSHLVNISPSPGLTVPGHDPLAYREPQCLSPASSNSSTSWHSENLSPWASPCVSPSNSQAAGELCPRLQGVHTGSPRTSPGTSPRTSLAEDGSARARSPSPRPGSRSASPLCKRTYDMYRNLVPVARSRSPSPHGGHEEHHASHYGSNNISGVVNGFGAAQGGSVPSKIVKTNQQGYPLYPENHAESYLVSCEQEVKTKPGPEPFFVIPQIWPKQLVPGICSIPVASLPPLEWPLPSRSDQYELHIEVQPKPHHRAHYETEGSRGAVKAPTGGHPVVQLRGYRGKEPLGLQIFIGTADERILKPHAFYQVHRITGKTVTTTSYEKIINSSKVLEIPLEPKNNMKAIIDCAGILKLRNADIELRKGETDIGRKNTRVRLVFRVHIPQQGGQHVSLQVASHPIECSQRSAHELPMVEKQDMDGCSALGGQQMILTGQNFSADSKVIFMEKTHDGQQIWELEATVDKDKSQASMLFIEVPPYRDPSICHPVKVNFYVINGKRKRSQPQHFTYTPLPVPSIKTEPVDEYESGRMGYSMSQMLGVSPQQYYNPRGVITPDSGLVPGLVPCQQTRLGVSPPDHRFQQQSPAIMYSRPGKSLSSSPIYSQTGAAMIPDSHRSVLVHTGSPAQSSHLAGQHPSNQHSSIIQFSPTNHHLLRGGDPPAPPPEHQHIIYCEGYNQHGPQATGANRSPAPAQAPQHPQNYPTVIQQQPFLQRVAKDRSPPVQVEPQRCPSAEEQRTSAPGRVTVKQENLDQAYLDDVNEIIRKDLTGVPGRVSQLSVPLSSSNTSARASVTPDKKTGSWTTFNRTSISVNSRSGCVLMCTWY</sequence>
<evidence type="ECO:0000256" key="1">
    <source>
        <dbReference type="ARBA" id="ARBA00004123"/>
    </source>
</evidence>
<evidence type="ECO:0000313" key="11">
    <source>
        <dbReference type="EMBL" id="KAL1250432.1"/>
    </source>
</evidence>
<keyword evidence="12" id="KW-1185">Reference proteome</keyword>
<dbReference type="Pfam" id="PF00554">
    <property type="entry name" value="RHD_DNA_bind"/>
    <property type="match status" value="1"/>
</dbReference>
<feature type="compositionally biased region" description="Polar residues" evidence="9">
    <location>
        <begin position="350"/>
        <end position="361"/>
    </location>
</feature>
<keyword evidence="7" id="KW-0804">Transcription</keyword>
<keyword evidence="6" id="KW-0238">DNA-binding</keyword>
<feature type="domain" description="RHD" evidence="10">
    <location>
        <begin position="501"/>
        <end position="683"/>
    </location>
</feature>
<feature type="region of interest" description="Disordered" evidence="9">
    <location>
        <begin position="893"/>
        <end position="916"/>
    </location>
</feature>
<evidence type="ECO:0000256" key="2">
    <source>
        <dbReference type="ARBA" id="ARBA00004496"/>
    </source>
</evidence>
<gene>
    <name evidence="11" type="ORF">QQF64_021437</name>
</gene>
<dbReference type="InterPro" id="IPR014756">
    <property type="entry name" value="Ig_E-set"/>
</dbReference>
<evidence type="ECO:0000313" key="12">
    <source>
        <dbReference type="Proteomes" id="UP001558613"/>
    </source>
</evidence>
<feature type="compositionally biased region" description="Low complexity" evidence="9">
    <location>
        <begin position="305"/>
        <end position="321"/>
    </location>
</feature>
<name>A0ABR3LC18_9TELE</name>
<keyword evidence="4" id="KW-0597">Phosphoprotein</keyword>
<dbReference type="SUPFAM" id="SSF49417">
    <property type="entry name" value="p53-like transcription factors"/>
    <property type="match status" value="1"/>
</dbReference>
<feature type="region of interest" description="Disordered" evidence="9">
    <location>
        <begin position="266"/>
        <end position="328"/>
    </location>
</feature>
<evidence type="ECO:0000256" key="3">
    <source>
        <dbReference type="ARBA" id="ARBA00022490"/>
    </source>
</evidence>
<dbReference type="EMBL" id="JAYMGO010000023">
    <property type="protein sequence ID" value="KAL1250432.1"/>
    <property type="molecule type" value="Genomic_DNA"/>
</dbReference>
<reference evidence="11 12" key="1">
    <citation type="submission" date="2023-09" db="EMBL/GenBank/DDBJ databases">
        <authorList>
            <person name="Wang M."/>
        </authorList>
    </citation>
    <scope>NUCLEOTIDE SEQUENCE [LARGE SCALE GENOMIC DNA]</scope>
    <source>
        <strain evidence="11">GT-2023</strain>
        <tissue evidence="11">Liver</tissue>
    </source>
</reference>
<feature type="region of interest" description="Disordered" evidence="9">
    <location>
        <begin position="343"/>
        <end position="386"/>
    </location>
</feature>
<dbReference type="Proteomes" id="UP001558613">
    <property type="component" value="Unassembled WGS sequence"/>
</dbReference>
<dbReference type="InterPro" id="IPR008967">
    <property type="entry name" value="p53-like_TF_DNA-bd_sf"/>
</dbReference>
<dbReference type="Pfam" id="PF16179">
    <property type="entry name" value="RHD_dimer"/>
    <property type="match status" value="1"/>
</dbReference>
<feature type="region of interest" description="Disordered" evidence="9">
    <location>
        <begin position="949"/>
        <end position="973"/>
    </location>
</feature>
<evidence type="ECO:0000259" key="10">
    <source>
        <dbReference type="PROSITE" id="PS50254"/>
    </source>
</evidence>
<feature type="compositionally biased region" description="Low complexity" evidence="9">
    <location>
        <begin position="962"/>
        <end position="972"/>
    </location>
</feature>
<evidence type="ECO:0000256" key="6">
    <source>
        <dbReference type="ARBA" id="ARBA00023125"/>
    </source>
</evidence>
<keyword evidence="5" id="KW-0805">Transcription regulation</keyword>
<dbReference type="InterPro" id="IPR032397">
    <property type="entry name" value="RHD_dimer"/>
</dbReference>
<evidence type="ECO:0000256" key="8">
    <source>
        <dbReference type="ARBA" id="ARBA00023242"/>
    </source>
</evidence>
<dbReference type="PRINTS" id="PR01789">
    <property type="entry name" value="NUCFACTORATC"/>
</dbReference>
<dbReference type="InterPro" id="IPR013783">
    <property type="entry name" value="Ig-like_fold"/>
</dbReference>
<feature type="region of interest" description="Disordered" evidence="9">
    <location>
        <begin position="990"/>
        <end position="1014"/>
    </location>
</feature>
<evidence type="ECO:0000256" key="9">
    <source>
        <dbReference type="SAM" id="MobiDB-lite"/>
    </source>
</evidence>
<accession>A0ABR3LC18</accession>
<proteinExistence type="predicted"/>
<dbReference type="Gene3D" id="2.60.40.340">
    <property type="entry name" value="Rel homology domain (RHD), DNA-binding domain"/>
    <property type="match status" value="1"/>
</dbReference>
<feature type="compositionally biased region" description="Basic and acidic residues" evidence="9">
    <location>
        <begin position="266"/>
        <end position="275"/>
    </location>
</feature>
<keyword evidence="3" id="KW-0963">Cytoplasm</keyword>
<dbReference type="SUPFAM" id="SSF81296">
    <property type="entry name" value="E set domains"/>
    <property type="match status" value="1"/>
</dbReference>
<dbReference type="Gene3D" id="2.60.40.10">
    <property type="entry name" value="Immunoglobulins"/>
    <property type="match status" value="1"/>
</dbReference>
<dbReference type="InterPro" id="IPR037059">
    <property type="entry name" value="RHD_DNA_bind_dom_sf"/>
</dbReference>
<evidence type="ECO:0000256" key="4">
    <source>
        <dbReference type="ARBA" id="ARBA00022553"/>
    </source>
</evidence>
<comment type="subcellular location">
    <subcellularLocation>
        <location evidence="2">Cytoplasm</location>
    </subcellularLocation>
    <subcellularLocation>
        <location evidence="1">Nucleus</location>
    </subcellularLocation>
</comment>
<organism evidence="11 12">
    <name type="scientific">Cirrhinus molitorella</name>
    <name type="common">mud carp</name>
    <dbReference type="NCBI Taxonomy" id="172907"/>
    <lineage>
        <taxon>Eukaryota</taxon>
        <taxon>Metazoa</taxon>
        <taxon>Chordata</taxon>
        <taxon>Craniata</taxon>
        <taxon>Vertebrata</taxon>
        <taxon>Euteleostomi</taxon>
        <taxon>Actinopterygii</taxon>
        <taxon>Neopterygii</taxon>
        <taxon>Teleostei</taxon>
        <taxon>Ostariophysi</taxon>
        <taxon>Cypriniformes</taxon>
        <taxon>Cyprinidae</taxon>
        <taxon>Labeoninae</taxon>
        <taxon>Labeonini</taxon>
        <taxon>Cirrhinus</taxon>
    </lineage>
</organism>
<keyword evidence="8" id="KW-0539">Nucleus</keyword>